<proteinExistence type="predicted"/>
<dbReference type="AlphaFoldDB" id="A0A0X3Q1L4"/>
<evidence type="ECO:0000313" key="2">
    <source>
        <dbReference type="EMBL" id="JAP56107.1"/>
    </source>
</evidence>
<keyword evidence="1" id="KW-1133">Transmembrane helix</keyword>
<name>A0A0X3Q1L4_SCHSO</name>
<evidence type="ECO:0000256" key="1">
    <source>
        <dbReference type="SAM" id="Phobius"/>
    </source>
</evidence>
<dbReference type="EMBL" id="GEEE01007118">
    <property type="protein sequence ID" value="JAP56107.1"/>
    <property type="molecule type" value="Transcribed_RNA"/>
</dbReference>
<feature type="transmembrane region" description="Helical" evidence="1">
    <location>
        <begin position="29"/>
        <end position="48"/>
    </location>
</feature>
<organism evidence="2">
    <name type="scientific">Schistocephalus solidus</name>
    <name type="common">Tapeworm</name>
    <dbReference type="NCBI Taxonomy" id="70667"/>
    <lineage>
        <taxon>Eukaryota</taxon>
        <taxon>Metazoa</taxon>
        <taxon>Spiralia</taxon>
        <taxon>Lophotrochozoa</taxon>
        <taxon>Platyhelminthes</taxon>
        <taxon>Cestoda</taxon>
        <taxon>Eucestoda</taxon>
        <taxon>Diphyllobothriidea</taxon>
        <taxon>Diphyllobothriidae</taxon>
        <taxon>Schistocephalus</taxon>
    </lineage>
</organism>
<sequence length="110" mass="12758">MIACRLRYRCPLLSNADPRPHIYRRRRSYRFPPLSVTIPTAFAHSAVLPTGNPTDVRGYSPSSNGKYLHAYITIRTFLIYFYRISFCTLRSCVRRAGYQLSSTHPKCKQL</sequence>
<protein>
    <submittedName>
        <fullName evidence="2">Uncharacterized protein</fullName>
    </submittedName>
</protein>
<gene>
    <name evidence="2" type="ORF">TR88083</name>
</gene>
<keyword evidence="1" id="KW-0472">Membrane</keyword>
<feature type="transmembrane region" description="Helical" evidence="1">
    <location>
        <begin position="68"/>
        <end position="86"/>
    </location>
</feature>
<reference evidence="2" key="1">
    <citation type="submission" date="2016-01" db="EMBL/GenBank/DDBJ databases">
        <title>Reference transcriptome for the parasite Schistocephalus solidus: insights into the molecular evolution of parasitism.</title>
        <authorList>
            <person name="Hebert F.O."/>
            <person name="Grambauer S."/>
            <person name="Barber I."/>
            <person name="Landry C.R."/>
            <person name="Aubin-Horth N."/>
        </authorList>
    </citation>
    <scope>NUCLEOTIDE SEQUENCE</scope>
</reference>
<keyword evidence="1" id="KW-0812">Transmembrane</keyword>
<accession>A0A0X3Q1L4</accession>